<name>A0A7T5JPG7_9BACL</name>
<evidence type="ECO:0000256" key="2">
    <source>
        <dbReference type="ARBA" id="ARBA00022650"/>
    </source>
</evidence>
<evidence type="ECO:0000256" key="7">
    <source>
        <dbReference type="NCBIfam" id="TIGR00112"/>
    </source>
</evidence>
<keyword evidence="6 9" id="KW-0028">Amino-acid biosynthesis</keyword>
<dbReference type="Pfam" id="PF14748">
    <property type="entry name" value="P5CR_dimer"/>
    <property type="match status" value="1"/>
</dbReference>
<evidence type="ECO:0000259" key="11">
    <source>
        <dbReference type="Pfam" id="PF14748"/>
    </source>
</evidence>
<dbReference type="Proteomes" id="UP000677234">
    <property type="component" value="Chromosome"/>
</dbReference>
<comment type="pathway">
    <text evidence="6 9">Amino-acid biosynthesis; L-proline biosynthesis; L-proline from L-glutamate 5-semialdehyde: step 1/1.</text>
</comment>
<dbReference type="KEGG" id="bcop:JD108_04180"/>
<dbReference type="Gene3D" id="3.40.50.720">
    <property type="entry name" value="NAD(P)-binding Rossmann-like Domain"/>
    <property type="match status" value="1"/>
</dbReference>
<comment type="similarity">
    <text evidence="1 6 9">Belongs to the pyrroline-5-carboxylate reductase family.</text>
</comment>
<proteinExistence type="inferred from homology"/>
<dbReference type="AlphaFoldDB" id="A0A7T5JPG7"/>
<dbReference type="PANTHER" id="PTHR11645:SF49">
    <property type="entry name" value="PYRROLINE-5-CARBOXYLATE REDUCTASE 1"/>
    <property type="match status" value="1"/>
</dbReference>
<evidence type="ECO:0000256" key="6">
    <source>
        <dbReference type="HAMAP-Rule" id="MF_01925"/>
    </source>
</evidence>
<keyword evidence="6" id="KW-0963">Cytoplasm</keyword>
<evidence type="ECO:0000256" key="5">
    <source>
        <dbReference type="ARBA" id="ARBA00058118"/>
    </source>
</evidence>
<dbReference type="GO" id="GO:0055129">
    <property type="term" value="P:L-proline biosynthetic process"/>
    <property type="evidence" value="ECO:0007669"/>
    <property type="project" value="UniProtKB-UniRule"/>
</dbReference>
<evidence type="ECO:0000256" key="1">
    <source>
        <dbReference type="ARBA" id="ARBA00005525"/>
    </source>
</evidence>
<dbReference type="GO" id="GO:0005737">
    <property type="term" value="C:cytoplasm"/>
    <property type="evidence" value="ECO:0007669"/>
    <property type="project" value="UniProtKB-SubCell"/>
</dbReference>
<feature type="binding site" evidence="8">
    <location>
        <begin position="79"/>
        <end position="82"/>
    </location>
    <ligand>
        <name>NADP(+)</name>
        <dbReference type="ChEBI" id="CHEBI:58349"/>
    </ligand>
</feature>
<comment type="catalytic activity">
    <reaction evidence="6">
        <text>L-proline + NAD(+) = (S)-1-pyrroline-5-carboxylate + NADH + 2 H(+)</text>
        <dbReference type="Rhea" id="RHEA:14105"/>
        <dbReference type="ChEBI" id="CHEBI:15378"/>
        <dbReference type="ChEBI" id="CHEBI:17388"/>
        <dbReference type="ChEBI" id="CHEBI:57540"/>
        <dbReference type="ChEBI" id="CHEBI:57945"/>
        <dbReference type="ChEBI" id="CHEBI:60039"/>
        <dbReference type="EC" id="1.5.1.2"/>
    </reaction>
</comment>
<dbReference type="FunFam" id="1.10.3730.10:FF:000001">
    <property type="entry name" value="Pyrroline-5-carboxylate reductase"/>
    <property type="match status" value="1"/>
</dbReference>
<dbReference type="HAMAP" id="MF_01925">
    <property type="entry name" value="P5C_reductase"/>
    <property type="match status" value="1"/>
</dbReference>
<dbReference type="InterPro" id="IPR000304">
    <property type="entry name" value="Pyrroline-COOH_reductase"/>
</dbReference>
<dbReference type="PROSITE" id="PS00521">
    <property type="entry name" value="P5CR"/>
    <property type="match status" value="1"/>
</dbReference>
<keyword evidence="2 6" id="KW-0641">Proline biosynthesis</keyword>
<dbReference type="PANTHER" id="PTHR11645">
    <property type="entry name" value="PYRROLINE-5-CARBOXYLATE REDUCTASE"/>
    <property type="match status" value="1"/>
</dbReference>
<comment type="catalytic activity">
    <reaction evidence="6 9">
        <text>L-proline + NADP(+) = (S)-1-pyrroline-5-carboxylate + NADPH + 2 H(+)</text>
        <dbReference type="Rhea" id="RHEA:14109"/>
        <dbReference type="ChEBI" id="CHEBI:15378"/>
        <dbReference type="ChEBI" id="CHEBI:17388"/>
        <dbReference type="ChEBI" id="CHEBI:57783"/>
        <dbReference type="ChEBI" id="CHEBI:58349"/>
        <dbReference type="ChEBI" id="CHEBI:60039"/>
        <dbReference type="EC" id="1.5.1.2"/>
    </reaction>
</comment>
<evidence type="ECO:0000313" key="15">
    <source>
        <dbReference type="Proteomes" id="UP000677234"/>
    </source>
</evidence>
<evidence type="ECO:0000256" key="8">
    <source>
        <dbReference type="PIRSR" id="PIRSR000193-1"/>
    </source>
</evidence>
<dbReference type="EMBL" id="CP066308">
    <property type="protein sequence ID" value="QQE75137.1"/>
    <property type="molecule type" value="Genomic_DNA"/>
</dbReference>
<dbReference type="SUPFAM" id="SSF51735">
    <property type="entry name" value="NAD(P)-binding Rossmann-fold domains"/>
    <property type="match status" value="1"/>
</dbReference>
<accession>A0A7T5JPG7</accession>
<feature type="domain" description="Pyrroline-5-carboxylate reductase catalytic N-terminal" evidence="10">
    <location>
        <begin position="12"/>
        <end position="108"/>
    </location>
</feature>
<evidence type="ECO:0000313" key="12">
    <source>
        <dbReference type="EMBL" id="QQE75137.1"/>
    </source>
</evidence>
<evidence type="ECO:0000259" key="10">
    <source>
        <dbReference type="Pfam" id="PF03807"/>
    </source>
</evidence>
<keyword evidence="4 6" id="KW-0560">Oxidoreductase</keyword>
<dbReference type="UniPathway" id="UPA00098">
    <property type="reaction ID" value="UER00361"/>
</dbReference>
<gene>
    <name evidence="6 12" type="primary">proC</name>
    <name evidence="12" type="ORF">JD108_04180</name>
    <name evidence="13" type="ORF">KDJ56_04180</name>
</gene>
<sequence>MSSRSINLQTVRIGFLGAGSIVEAMLSGIEKKRLLSPDQVKITNRCNQDRLRSLASKFGVIACAEKDSVISGSDVLILAMKPKDAAEACLAMRGMVREDQLIISVIAGVSTSCIEEWLGTACPIVRTMPNTSSAIGLSVTGLAANAYVTEEQLQTATRLFEAIGSVYTVAEEELDIITGLSGSGPAYIYYLVEAMEGAGAEAGLSREMARQLTVQTLLGAAQMLLHTTDEPSLLRKKVTSPGGTTQAGLEVLESYRFHEAITSAVLRAAERARELGAQYR</sequence>
<dbReference type="InterPro" id="IPR029036">
    <property type="entry name" value="P5CR_dimer"/>
</dbReference>
<dbReference type="GO" id="GO:0004735">
    <property type="term" value="F:pyrroline-5-carboxylate reductase activity"/>
    <property type="evidence" value="ECO:0007669"/>
    <property type="project" value="UniProtKB-UniRule"/>
</dbReference>
<dbReference type="NCBIfam" id="TIGR00112">
    <property type="entry name" value="proC"/>
    <property type="match status" value="1"/>
</dbReference>
<evidence type="ECO:0000313" key="13">
    <source>
        <dbReference type="EMBL" id="QUO42225.1"/>
    </source>
</evidence>
<dbReference type="EC" id="1.5.1.2" evidence="6 7"/>
<evidence type="ECO:0000256" key="4">
    <source>
        <dbReference type="ARBA" id="ARBA00023002"/>
    </source>
</evidence>
<dbReference type="Gene3D" id="1.10.3730.10">
    <property type="entry name" value="ProC C-terminal domain-like"/>
    <property type="match status" value="1"/>
</dbReference>
<protein>
    <recommendedName>
        <fullName evidence="6 7">Pyrroline-5-carboxylate reductase</fullName>
        <shortName evidence="6">P5C reductase</shortName>
        <shortName evidence="6">P5CR</shortName>
        <ecNumber evidence="6 7">1.5.1.2</ecNumber>
    </recommendedName>
    <alternativeName>
        <fullName evidence="6">PCA reductase</fullName>
    </alternativeName>
</protein>
<dbReference type="SUPFAM" id="SSF48179">
    <property type="entry name" value="6-phosphogluconate dehydrogenase C-terminal domain-like"/>
    <property type="match status" value="1"/>
</dbReference>
<dbReference type="InterPro" id="IPR036291">
    <property type="entry name" value="NAD(P)-bd_dom_sf"/>
</dbReference>
<comment type="subcellular location">
    <subcellularLocation>
        <location evidence="6">Cytoplasm</location>
    </subcellularLocation>
</comment>
<dbReference type="InterPro" id="IPR008927">
    <property type="entry name" value="6-PGluconate_DH-like_C_sf"/>
</dbReference>
<keyword evidence="15" id="KW-1185">Reference proteome</keyword>
<evidence type="ECO:0000313" key="14">
    <source>
        <dbReference type="Proteomes" id="UP000595847"/>
    </source>
</evidence>
<organism evidence="12 14">
    <name type="scientific">Brevibacillus composti</name>
    <dbReference type="NCBI Taxonomy" id="2796470"/>
    <lineage>
        <taxon>Bacteria</taxon>
        <taxon>Bacillati</taxon>
        <taxon>Bacillota</taxon>
        <taxon>Bacilli</taxon>
        <taxon>Bacillales</taxon>
        <taxon>Paenibacillaceae</taxon>
        <taxon>Brevibacillus</taxon>
    </lineage>
</organism>
<dbReference type="RefSeq" id="WP_198828667.1">
    <property type="nucleotide sequence ID" value="NZ_CP066308.1"/>
</dbReference>
<dbReference type="Pfam" id="PF03807">
    <property type="entry name" value="F420_oxidored"/>
    <property type="match status" value="1"/>
</dbReference>
<dbReference type="InterPro" id="IPR053790">
    <property type="entry name" value="P5CR-like_CS"/>
</dbReference>
<dbReference type="Proteomes" id="UP000595847">
    <property type="component" value="Chromosome"/>
</dbReference>
<keyword evidence="3 6" id="KW-0521">NADP</keyword>
<comment type="function">
    <text evidence="5 6">Catalyzes the reduction of 1-pyrroline-5-carboxylate (PCA) to L-proline.</text>
</comment>
<evidence type="ECO:0000256" key="3">
    <source>
        <dbReference type="ARBA" id="ARBA00022857"/>
    </source>
</evidence>
<feature type="domain" description="Pyrroline-5-carboxylate reductase dimerisation" evidence="11">
    <location>
        <begin position="171"/>
        <end position="275"/>
    </location>
</feature>
<evidence type="ECO:0000256" key="9">
    <source>
        <dbReference type="RuleBase" id="RU003903"/>
    </source>
</evidence>
<reference evidence="13" key="2">
    <citation type="submission" date="2021-04" db="EMBL/GenBank/DDBJ databases">
        <title>Brevibacillus composti FJAT-54423, complete genome.</title>
        <authorList>
            <person name="Tang R."/>
        </authorList>
    </citation>
    <scope>NUCLEOTIDE SEQUENCE</scope>
    <source>
        <strain evidence="13">FJAT-54424</strain>
    </source>
</reference>
<dbReference type="InterPro" id="IPR028939">
    <property type="entry name" value="P5C_Rdtase_cat_N"/>
</dbReference>
<dbReference type="EMBL" id="CP073708">
    <property type="protein sequence ID" value="QUO42225.1"/>
    <property type="molecule type" value="Genomic_DNA"/>
</dbReference>
<reference evidence="12 14" key="1">
    <citation type="submission" date="2020-12" db="EMBL/GenBank/DDBJ databases">
        <title>strain FJAT-54423T represents a novel species of the genus Brevibacillus.</title>
        <authorList>
            <person name="Tang R."/>
        </authorList>
    </citation>
    <scope>NUCLEOTIDE SEQUENCE [LARGE SCALE GENOMIC DNA]</scope>
    <source>
        <strain evidence="12 14">FJAT-54423</strain>
    </source>
</reference>
<dbReference type="PIRSF" id="PIRSF000193">
    <property type="entry name" value="Pyrrol-5-carb_rd"/>
    <property type="match status" value="1"/>
</dbReference>